<dbReference type="SUPFAM" id="SSF53254">
    <property type="entry name" value="Phosphoglycerate mutase-like"/>
    <property type="match status" value="1"/>
</dbReference>
<dbReference type="InterPro" id="IPR015797">
    <property type="entry name" value="NUDIX_hydrolase-like_dom_sf"/>
</dbReference>
<dbReference type="PROSITE" id="PS51462">
    <property type="entry name" value="NUDIX"/>
    <property type="match status" value="1"/>
</dbReference>
<dbReference type="GO" id="GO:0006167">
    <property type="term" value="P:AMP biosynthetic process"/>
    <property type="evidence" value="ECO:0007669"/>
    <property type="project" value="TreeGrafter"/>
</dbReference>
<keyword evidence="1" id="KW-0378">Hydrolase</keyword>
<dbReference type="PANTHER" id="PTHR21340">
    <property type="entry name" value="DIADENOSINE 5,5-P1,P4-TETRAPHOSPHATE PYROPHOSPHOHYDROLASE MUTT"/>
    <property type="match status" value="1"/>
</dbReference>
<dbReference type="InterPro" id="IPR029033">
    <property type="entry name" value="His_PPase_superfam"/>
</dbReference>
<dbReference type="PANTHER" id="PTHR21340:SF0">
    <property type="entry name" value="BIS(5'-NUCLEOSYL)-TETRAPHOSPHATASE [ASYMMETRICAL]"/>
    <property type="match status" value="1"/>
</dbReference>
<accession>A0A6J6UU56</accession>
<dbReference type="Gene3D" id="3.90.79.10">
    <property type="entry name" value="Nucleoside Triphosphate Pyrophosphohydrolase"/>
    <property type="match status" value="1"/>
</dbReference>
<feature type="domain" description="Nudix hydrolase" evidence="2">
    <location>
        <begin position="9"/>
        <end position="136"/>
    </location>
</feature>
<protein>
    <submittedName>
        <fullName evidence="3">Unannotated protein</fullName>
    </submittedName>
</protein>
<dbReference type="InterPro" id="IPR013078">
    <property type="entry name" value="His_Pase_superF_clade-1"/>
</dbReference>
<dbReference type="InterPro" id="IPR020084">
    <property type="entry name" value="NUDIX_hydrolase_CS"/>
</dbReference>
<dbReference type="InterPro" id="IPR051325">
    <property type="entry name" value="Nudix_hydrolase_domain"/>
</dbReference>
<dbReference type="Gene3D" id="3.40.50.1240">
    <property type="entry name" value="Phosphoglycerate mutase-like"/>
    <property type="match status" value="1"/>
</dbReference>
<dbReference type="GO" id="GO:0006754">
    <property type="term" value="P:ATP biosynthetic process"/>
    <property type="evidence" value="ECO:0007669"/>
    <property type="project" value="TreeGrafter"/>
</dbReference>
<dbReference type="GO" id="GO:0004081">
    <property type="term" value="F:bis(5'-nucleosyl)-tetraphosphatase (asymmetrical) activity"/>
    <property type="evidence" value="ECO:0007669"/>
    <property type="project" value="TreeGrafter"/>
</dbReference>
<dbReference type="InterPro" id="IPR000086">
    <property type="entry name" value="NUDIX_hydrolase_dom"/>
</dbReference>
<dbReference type="EMBL" id="CAEZYQ010000026">
    <property type="protein sequence ID" value="CAB4762558.1"/>
    <property type="molecule type" value="Genomic_DNA"/>
</dbReference>
<evidence type="ECO:0000259" key="2">
    <source>
        <dbReference type="PROSITE" id="PS51462"/>
    </source>
</evidence>
<reference evidence="3" key="1">
    <citation type="submission" date="2020-05" db="EMBL/GenBank/DDBJ databases">
        <authorList>
            <person name="Chiriac C."/>
            <person name="Salcher M."/>
            <person name="Ghai R."/>
            <person name="Kavagutti S V."/>
        </authorList>
    </citation>
    <scope>NUCLEOTIDE SEQUENCE</scope>
</reference>
<sequence length="294" mass="32444">MATQPRRLADVVAAGAVVFRPGREVLLVHRSKYDDWSFPKGKLDPREHATTAAVREVMEETGLHVRLGPPLTTMRYENAGRMKTVHYWQGRVVGDDDVTAYEPNAEIDQVAWVPAAEATGLLTYARDRALLEDALTLRKPTQALVVLRHGQARSRKAWRGEDRARPLLRSGMDQAFRLVPVLAAYDVERVVSSGATRCDDTVGPYVETVGLDLEVRSELSEEGHDEVRVTRTVRRLAESVQVDGGGAVLCSHRPVLPTVFTALGLPDPGLEPGEMVVVHLRRGRVVATEQHLVG</sequence>
<dbReference type="PROSITE" id="PS00893">
    <property type="entry name" value="NUDIX_BOX"/>
    <property type="match status" value="1"/>
</dbReference>
<dbReference type="AlphaFoldDB" id="A0A6J6UU56"/>
<dbReference type="SMART" id="SM00855">
    <property type="entry name" value="PGAM"/>
    <property type="match status" value="1"/>
</dbReference>
<name>A0A6J6UU56_9ZZZZ</name>
<evidence type="ECO:0000313" key="3">
    <source>
        <dbReference type="EMBL" id="CAB4762558.1"/>
    </source>
</evidence>
<dbReference type="CDD" id="cd03673">
    <property type="entry name" value="NUDIX_Ap6A_hydrolase"/>
    <property type="match status" value="1"/>
</dbReference>
<proteinExistence type="predicted"/>
<gene>
    <name evidence="3" type="ORF">UFOPK2761_02760</name>
</gene>
<dbReference type="Pfam" id="PF00293">
    <property type="entry name" value="NUDIX"/>
    <property type="match status" value="1"/>
</dbReference>
<dbReference type="Pfam" id="PF00300">
    <property type="entry name" value="His_Phos_1"/>
    <property type="match status" value="1"/>
</dbReference>
<dbReference type="SUPFAM" id="SSF55811">
    <property type="entry name" value="Nudix"/>
    <property type="match status" value="1"/>
</dbReference>
<organism evidence="3">
    <name type="scientific">freshwater metagenome</name>
    <dbReference type="NCBI Taxonomy" id="449393"/>
    <lineage>
        <taxon>unclassified sequences</taxon>
        <taxon>metagenomes</taxon>
        <taxon>ecological metagenomes</taxon>
    </lineage>
</organism>
<evidence type="ECO:0000256" key="1">
    <source>
        <dbReference type="ARBA" id="ARBA00022801"/>
    </source>
</evidence>